<gene>
    <name evidence="1" type="ORF">PHET_11246</name>
</gene>
<accession>A0A8J4T5U5</accession>
<name>A0A8J4T5U5_9TREM</name>
<protein>
    <submittedName>
        <fullName evidence="1">Uncharacterized protein</fullName>
    </submittedName>
</protein>
<evidence type="ECO:0000313" key="2">
    <source>
        <dbReference type="Proteomes" id="UP000748531"/>
    </source>
</evidence>
<dbReference type="OrthoDB" id="6232743at2759"/>
<keyword evidence="2" id="KW-1185">Reference proteome</keyword>
<evidence type="ECO:0000313" key="1">
    <source>
        <dbReference type="EMBL" id="KAF5396089.1"/>
    </source>
</evidence>
<reference evidence="1" key="1">
    <citation type="submission" date="2019-05" db="EMBL/GenBank/DDBJ databases">
        <title>Annotation for the trematode Paragonimus heterotremus.</title>
        <authorList>
            <person name="Choi Y.-J."/>
        </authorList>
    </citation>
    <scope>NUCLEOTIDE SEQUENCE</scope>
    <source>
        <strain evidence="1">LC</strain>
    </source>
</reference>
<dbReference type="EMBL" id="LUCH01009219">
    <property type="protein sequence ID" value="KAF5396089.1"/>
    <property type="molecule type" value="Genomic_DNA"/>
</dbReference>
<sequence>MESMNSTNQLTSHREQKEVLYQLSLIPYILTNLRKFESQAAEMLTEHCVLPQELSTSMNTILTIPSWFYSSEPVREKIRDAVLLMVPQMQQLSRWLESYSNHIQQMLTTLHRTDEKIRTFMMAVGVLEQETCLSREREKTKSYKVANINGIMVTVRQPTGTTMNSLPV</sequence>
<organism evidence="1 2">
    <name type="scientific">Paragonimus heterotremus</name>
    <dbReference type="NCBI Taxonomy" id="100268"/>
    <lineage>
        <taxon>Eukaryota</taxon>
        <taxon>Metazoa</taxon>
        <taxon>Spiralia</taxon>
        <taxon>Lophotrochozoa</taxon>
        <taxon>Platyhelminthes</taxon>
        <taxon>Trematoda</taxon>
        <taxon>Digenea</taxon>
        <taxon>Plagiorchiida</taxon>
        <taxon>Troglotremata</taxon>
        <taxon>Troglotrematidae</taxon>
        <taxon>Paragonimus</taxon>
    </lineage>
</organism>
<dbReference type="AlphaFoldDB" id="A0A8J4T5U5"/>
<comment type="caution">
    <text evidence="1">The sequence shown here is derived from an EMBL/GenBank/DDBJ whole genome shotgun (WGS) entry which is preliminary data.</text>
</comment>
<proteinExistence type="predicted"/>
<dbReference type="Proteomes" id="UP000748531">
    <property type="component" value="Unassembled WGS sequence"/>
</dbReference>